<dbReference type="AlphaFoldDB" id="A0A0F7EFM2"/>
<dbReference type="EMBL" id="CP011074">
    <property type="protein sequence ID" value="AKF92667.1"/>
    <property type="molecule type" value="Genomic_DNA"/>
</dbReference>
<sequence length="68" mass="7948">MKEMLDGLDEEELYHIINGMLDLSKISLRNGDTVDAKKKEIIAKKVSDIRIARQHEQAKRILDKEEKR</sequence>
<dbReference type="RefSeq" id="WP_031411286.1">
    <property type="nucleotide sequence ID" value="NZ_CP011074.1"/>
</dbReference>
<name>A0A0F7EFM2_BRELA</name>
<reference evidence="1" key="1">
    <citation type="submission" date="2015-03" db="EMBL/GenBank/DDBJ databases">
        <title>MIGS Cultured Bacterial/Archaeal sample from Brevibacillus laterosporus.</title>
        <authorList>
            <person name="Zeng D."/>
            <person name="Zhu L."/>
            <person name="Dong G."/>
            <person name="Ye W."/>
            <person name="Ren D."/>
            <person name="Wu L."/>
            <person name="Xu J."/>
            <person name="Li G."/>
            <person name="Guo L."/>
        </authorList>
    </citation>
    <scope>NUCLEOTIDE SEQUENCE</scope>
    <source>
        <strain evidence="1">B9</strain>
    </source>
</reference>
<proteinExistence type="predicted"/>
<accession>A0A0F7EFM2</accession>
<organism evidence="1">
    <name type="scientific">Brevibacillus laterosporus</name>
    <name type="common">Bacillus laterosporus</name>
    <dbReference type="NCBI Taxonomy" id="1465"/>
    <lineage>
        <taxon>Bacteria</taxon>
        <taxon>Bacillati</taxon>
        <taxon>Bacillota</taxon>
        <taxon>Bacilli</taxon>
        <taxon>Bacillales</taxon>
        <taxon>Paenibacillaceae</taxon>
        <taxon>Brevibacillus</taxon>
    </lineage>
</organism>
<gene>
    <name evidence="1" type="ORF">EX87_02470</name>
</gene>
<evidence type="ECO:0000313" key="1">
    <source>
        <dbReference type="EMBL" id="AKF92667.1"/>
    </source>
</evidence>
<protein>
    <submittedName>
        <fullName evidence="1">Uncharacterized protein</fullName>
    </submittedName>
</protein>